<accession>A0A1H6B576</accession>
<keyword evidence="3" id="KW-1185">Reference proteome</keyword>
<dbReference type="EMBL" id="FNVO01000006">
    <property type="protein sequence ID" value="SEG55999.1"/>
    <property type="molecule type" value="Genomic_DNA"/>
</dbReference>
<dbReference type="AlphaFoldDB" id="A0A1H6B576"/>
<sequence length="94" mass="11043">MARVFGDPIEVVVACGRPVEFTWRGRPHRVLRVLEHWITTRNWWNEQHTGDPFWENPGEREFWKVEASCGDELVLCELRHESAADAWTLSRRGA</sequence>
<dbReference type="RefSeq" id="WP_103938777.1">
    <property type="nucleotide sequence ID" value="NZ_FNVO01000006.1"/>
</dbReference>
<evidence type="ECO:0000259" key="1">
    <source>
        <dbReference type="Pfam" id="PF20114"/>
    </source>
</evidence>
<reference evidence="3" key="1">
    <citation type="submission" date="2016-10" db="EMBL/GenBank/DDBJ databases">
        <authorList>
            <person name="Varghese N."/>
            <person name="Submissions S."/>
        </authorList>
    </citation>
    <scope>NUCLEOTIDE SEQUENCE [LARGE SCALE GENOMIC DNA]</scope>
    <source>
        <strain evidence="3">DSM 43163</strain>
    </source>
</reference>
<dbReference type="InterPro" id="IPR045443">
    <property type="entry name" value="DUF6504"/>
</dbReference>
<proteinExistence type="predicted"/>
<dbReference type="OrthoDB" id="5243842at2"/>
<organism evidence="2 3">
    <name type="scientific">Thermomonospora echinospora</name>
    <dbReference type="NCBI Taxonomy" id="1992"/>
    <lineage>
        <taxon>Bacteria</taxon>
        <taxon>Bacillati</taxon>
        <taxon>Actinomycetota</taxon>
        <taxon>Actinomycetes</taxon>
        <taxon>Streptosporangiales</taxon>
        <taxon>Thermomonosporaceae</taxon>
        <taxon>Thermomonospora</taxon>
    </lineage>
</organism>
<dbReference type="Proteomes" id="UP000236723">
    <property type="component" value="Unassembled WGS sequence"/>
</dbReference>
<name>A0A1H6B576_9ACTN</name>
<feature type="domain" description="DUF6504" evidence="1">
    <location>
        <begin position="2"/>
        <end position="91"/>
    </location>
</feature>
<gene>
    <name evidence="2" type="ORF">SAMN04489712_106276</name>
</gene>
<protein>
    <recommendedName>
        <fullName evidence="1">DUF6504 domain-containing protein</fullName>
    </recommendedName>
</protein>
<dbReference type="Pfam" id="PF20114">
    <property type="entry name" value="DUF6504"/>
    <property type="match status" value="1"/>
</dbReference>
<evidence type="ECO:0000313" key="2">
    <source>
        <dbReference type="EMBL" id="SEG55999.1"/>
    </source>
</evidence>
<evidence type="ECO:0000313" key="3">
    <source>
        <dbReference type="Proteomes" id="UP000236723"/>
    </source>
</evidence>